<keyword evidence="3 5" id="KW-0479">Metal-binding</keyword>
<feature type="binding site" evidence="5">
    <location>
        <position position="24"/>
    </location>
    <ligand>
        <name>Mg(2+)</name>
        <dbReference type="ChEBI" id="CHEBI:18420"/>
    </ligand>
</feature>
<reference evidence="7 10" key="3">
    <citation type="journal article" date="2020" name="Nat. Commun.">
        <title>The structures of two archaeal type IV pili illuminate evolutionary relationships.</title>
        <authorList>
            <person name="Wang F."/>
            <person name="Baquero D.P."/>
            <person name="Su Z."/>
            <person name="Beltran L.C."/>
            <person name="Prangishvili D."/>
            <person name="Krupovic M."/>
            <person name="Egelman E.H."/>
        </authorList>
    </citation>
    <scope>NUCLEOTIDE SEQUENCE [LARGE SCALE GENOMIC DNA]</scope>
    <source>
        <strain evidence="7 10">POZ149</strain>
    </source>
</reference>
<dbReference type="GO" id="GO:0016787">
    <property type="term" value="F:hydrolase activity"/>
    <property type="evidence" value="ECO:0007669"/>
    <property type="project" value="UniProtKB-KW"/>
</dbReference>
<name>A0A157T1P5_SACSO</name>
<sequence length="148" mass="16910">MEEKLQWRRLRKSQVRPLKMIVVDTNVLIYATLEDSEFHTQSLEIIEGSDIIVPQIVVFEYIKVLSEIVQNLDFIKTKISELNNFVVVCEDLNTIALALRLLAELKLSLKDINDMIILTAAIKTNSSIATFDQKLRKIADKKGVKVLP</sequence>
<comment type="function">
    <text evidence="5">Toxic component of a toxin-antitoxin (TA) system. An RNase.</text>
</comment>
<dbReference type="EMBL" id="LT549890">
    <property type="protein sequence ID" value="SAI85160.1"/>
    <property type="molecule type" value="Genomic_DNA"/>
</dbReference>
<dbReference type="Pfam" id="PF01850">
    <property type="entry name" value="PIN"/>
    <property type="match status" value="1"/>
</dbReference>
<dbReference type="InterPro" id="IPR022907">
    <property type="entry name" value="VapC_family"/>
</dbReference>
<dbReference type="HAMAP" id="MF_00265">
    <property type="entry name" value="VapC_Nob1"/>
    <property type="match status" value="1"/>
</dbReference>
<organism evidence="8 9">
    <name type="scientific">Saccharolobus solfataricus</name>
    <name type="common">Sulfolobus solfataricus</name>
    <dbReference type="NCBI Taxonomy" id="2287"/>
    <lineage>
        <taxon>Archaea</taxon>
        <taxon>Thermoproteota</taxon>
        <taxon>Thermoprotei</taxon>
        <taxon>Sulfolobales</taxon>
        <taxon>Sulfolobaceae</taxon>
        <taxon>Saccharolobus</taxon>
    </lineage>
</organism>
<dbReference type="SUPFAM" id="SSF88723">
    <property type="entry name" value="PIN domain-like"/>
    <property type="match status" value="1"/>
</dbReference>
<evidence type="ECO:0000313" key="7">
    <source>
        <dbReference type="EMBL" id="QPG48867.1"/>
    </source>
</evidence>
<evidence type="ECO:0000256" key="2">
    <source>
        <dbReference type="ARBA" id="ARBA00022722"/>
    </source>
</evidence>
<dbReference type="EC" id="3.1.-.-" evidence="5"/>
<evidence type="ECO:0000313" key="10">
    <source>
        <dbReference type="Proteomes" id="UP000594632"/>
    </source>
</evidence>
<protein>
    <recommendedName>
        <fullName evidence="5">Ribonuclease VapC</fullName>
        <shortName evidence="5">RNase VapC</shortName>
        <ecNumber evidence="5">3.1.-.-</ecNumber>
    </recommendedName>
    <alternativeName>
        <fullName evidence="5">Putative toxin VapC</fullName>
    </alternativeName>
</protein>
<keyword evidence="2 5" id="KW-0540">Nuclease</keyword>
<dbReference type="PANTHER" id="PTHR39664:SF2">
    <property type="entry name" value="NUCLEIC ACID-BINDING PROTEIN, CONTAINING PIN DOMAIN-RELATED"/>
    <property type="match status" value="1"/>
</dbReference>
<dbReference type="GO" id="GO:0090729">
    <property type="term" value="F:toxin activity"/>
    <property type="evidence" value="ECO:0007669"/>
    <property type="project" value="UniProtKB-KW"/>
</dbReference>
<reference evidence="9" key="1">
    <citation type="submission" date="2016-04" db="EMBL/GenBank/DDBJ databases">
        <authorList>
            <person name="Shah S.A."/>
            <person name="Garrett R.A."/>
        </authorList>
    </citation>
    <scope>NUCLEOTIDE SEQUENCE [LARGE SCALE GENOMIC DNA]</scope>
    <source>
        <strain evidence="9">ATCC 35091 / DSM 1616 / JCM 8930 / NBRC 15331 / P1</strain>
    </source>
</reference>
<evidence type="ECO:0000256" key="4">
    <source>
        <dbReference type="ARBA" id="ARBA00022801"/>
    </source>
</evidence>
<proteinExistence type="inferred from homology"/>
<dbReference type="PANTHER" id="PTHR39664">
    <property type="match status" value="1"/>
</dbReference>
<keyword evidence="5" id="KW-0800">Toxin</keyword>
<dbReference type="SMART" id="SM00670">
    <property type="entry name" value="PINc"/>
    <property type="match status" value="1"/>
</dbReference>
<evidence type="ECO:0000256" key="3">
    <source>
        <dbReference type="ARBA" id="ARBA00022723"/>
    </source>
</evidence>
<feature type="domain" description="PIN" evidence="6">
    <location>
        <begin position="19"/>
        <end position="137"/>
    </location>
</feature>
<feature type="binding site" evidence="5">
    <location>
        <position position="114"/>
    </location>
    <ligand>
        <name>Mg(2+)</name>
        <dbReference type="ChEBI" id="CHEBI:18420"/>
    </ligand>
</feature>
<dbReference type="GO" id="GO:0004540">
    <property type="term" value="F:RNA nuclease activity"/>
    <property type="evidence" value="ECO:0007669"/>
    <property type="project" value="InterPro"/>
</dbReference>
<accession>A0A157T1P5</accession>
<keyword evidence="1 5" id="KW-1277">Toxin-antitoxin system</keyword>
<evidence type="ECO:0000313" key="8">
    <source>
        <dbReference type="EMBL" id="SAI85160.1"/>
    </source>
</evidence>
<dbReference type="Proteomes" id="UP000076770">
    <property type="component" value="Chromosome i"/>
</dbReference>
<evidence type="ECO:0000256" key="5">
    <source>
        <dbReference type="HAMAP-Rule" id="MF_00265"/>
    </source>
</evidence>
<comment type="similarity">
    <text evidence="5">Belongs to the PINc/VapC protein family.</text>
</comment>
<evidence type="ECO:0000259" key="6">
    <source>
        <dbReference type="SMART" id="SM00670"/>
    </source>
</evidence>
<keyword evidence="4 5" id="KW-0378">Hydrolase</keyword>
<dbReference type="InterPro" id="IPR002716">
    <property type="entry name" value="PIN_dom"/>
</dbReference>
<evidence type="ECO:0000313" key="9">
    <source>
        <dbReference type="Proteomes" id="UP000076770"/>
    </source>
</evidence>
<dbReference type="PATRIC" id="fig|2287.9.peg.1675"/>
<gene>
    <name evidence="5" type="primary">vapC</name>
    <name evidence="7" type="ORF">HFC64_01925</name>
    <name evidence="8" type="ORF">SSOP1_1606</name>
</gene>
<dbReference type="EMBL" id="CP050869">
    <property type="protein sequence ID" value="QPG48867.1"/>
    <property type="molecule type" value="Genomic_DNA"/>
</dbReference>
<keyword evidence="5" id="KW-0460">Magnesium</keyword>
<dbReference type="Proteomes" id="UP000594632">
    <property type="component" value="Chromosome"/>
</dbReference>
<dbReference type="GO" id="GO:0000287">
    <property type="term" value="F:magnesium ion binding"/>
    <property type="evidence" value="ECO:0007669"/>
    <property type="project" value="UniProtKB-UniRule"/>
</dbReference>
<dbReference type="Gene3D" id="3.40.50.1010">
    <property type="entry name" value="5'-nuclease"/>
    <property type="match status" value="1"/>
</dbReference>
<reference evidence="8" key="2">
    <citation type="submission" date="2016-04" db="EMBL/GenBank/DDBJ databases">
        <authorList>
            <person name="Evans L.H."/>
            <person name="Alamgir A."/>
            <person name="Owens N."/>
            <person name="Weber N.D."/>
            <person name="Virtaneva K."/>
            <person name="Barbian K."/>
            <person name="Babar A."/>
            <person name="Rosenke K."/>
        </authorList>
    </citation>
    <scope>NUCLEOTIDE SEQUENCE</scope>
    <source>
        <strain evidence="8">P1</strain>
    </source>
</reference>
<dbReference type="CDD" id="cd18684">
    <property type="entry name" value="PIN_VapC-like"/>
    <property type="match status" value="1"/>
</dbReference>
<comment type="cofactor">
    <cofactor evidence="5">
        <name>Mg(2+)</name>
        <dbReference type="ChEBI" id="CHEBI:18420"/>
    </cofactor>
</comment>
<evidence type="ECO:0000256" key="1">
    <source>
        <dbReference type="ARBA" id="ARBA00022649"/>
    </source>
</evidence>
<dbReference type="InterPro" id="IPR029060">
    <property type="entry name" value="PIN-like_dom_sf"/>
</dbReference>
<dbReference type="AlphaFoldDB" id="A0A157T1P5"/>